<organism evidence="6">
    <name type="scientific">Anguilla anguilla</name>
    <name type="common">European freshwater eel</name>
    <name type="synonym">Muraena anguilla</name>
    <dbReference type="NCBI Taxonomy" id="7936"/>
    <lineage>
        <taxon>Eukaryota</taxon>
        <taxon>Metazoa</taxon>
        <taxon>Chordata</taxon>
        <taxon>Craniata</taxon>
        <taxon>Vertebrata</taxon>
        <taxon>Euteleostomi</taxon>
        <taxon>Actinopterygii</taxon>
        <taxon>Neopterygii</taxon>
        <taxon>Teleostei</taxon>
        <taxon>Anguilliformes</taxon>
        <taxon>Anguillidae</taxon>
        <taxon>Anguilla</taxon>
    </lineage>
</organism>
<keyword evidence="4" id="KW-1015">Disulfide bond</keyword>
<dbReference type="GO" id="GO:0005576">
    <property type="term" value="C:extracellular region"/>
    <property type="evidence" value="ECO:0007669"/>
    <property type="project" value="UniProtKB-SubCell"/>
</dbReference>
<keyword evidence="5" id="KW-0732">Signal</keyword>
<sequence>MKYLALALLLCTQLHLLHGACSMPSLALSKDLSGCVDKDGTVHPLGSTWRTSDCLDCTCDVCCDAYVRPVFLS</sequence>
<evidence type="ECO:0000313" key="6">
    <source>
        <dbReference type="EMBL" id="JAH65761.1"/>
    </source>
</evidence>
<feature type="signal peptide" evidence="5">
    <location>
        <begin position="1"/>
        <end position="19"/>
    </location>
</feature>
<evidence type="ECO:0000256" key="2">
    <source>
        <dbReference type="ARBA" id="ARBA00010352"/>
    </source>
</evidence>
<dbReference type="Gene3D" id="2.10.70.10">
    <property type="entry name" value="Complement Module, domain 1"/>
    <property type="match status" value="1"/>
</dbReference>
<dbReference type="InterPro" id="IPR008735">
    <property type="entry name" value="PSP94"/>
</dbReference>
<evidence type="ECO:0000256" key="1">
    <source>
        <dbReference type="ARBA" id="ARBA00004613"/>
    </source>
</evidence>
<reference evidence="6" key="2">
    <citation type="journal article" date="2015" name="Fish Shellfish Immunol.">
        <title>Early steps in the European eel (Anguilla anguilla)-Vibrio vulnificus interaction in the gills: Role of the RtxA13 toxin.</title>
        <authorList>
            <person name="Callol A."/>
            <person name="Pajuelo D."/>
            <person name="Ebbesson L."/>
            <person name="Teles M."/>
            <person name="MacKenzie S."/>
            <person name="Amaro C."/>
        </authorList>
    </citation>
    <scope>NUCLEOTIDE SEQUENCE</scope>
</reference>
<name>A0A0E9UJ77_ANGAN</name>
<protein>
    <submittedName>
        <fullName evidence="6">Uncharacterized protein</fullName>
    </submittedName>
</protein>
<evidence type="ECO:0000256" key="3">
    <source>
        <dbReference type="ARBA" id="ARBA00022525"/>
    </source>
</evidence>
<dbReference type="AlphaFoldDB" id="A0A0E9UJ77"/>
<proteinExistence type="inferred from homology"/>
<reference evidence="6" key="1">
    <citation type="submission" date="2014-11" db="EMBL/GenBank/DDBJ databases">
        <authorList>
            <person name="Amaro Gonzalez C."/>
        </authorList>
    </citation>
    <scope>NUCLEOTIDE SEQUENCE</scope>
</reference>
<dbReference type="EMBL" id="GBXM01042816">
    <property type="protein sequence ID" value="JAH65761.1"/>
    <property type="molecule type" value="Transcribed_RNA"/>
</dbReference>
<keyword evidence="3" id="KW-0964">Secreted</keyword>
<evidence type="ECO:0000256" key="4">
    <source>
        <dbReference type="ARBA" id="ARBA00023157"/>
    </source>
</evidence>
<comment type="similarity">
    <text evidence="2">Belongs to the beta-microseminoprotein family.</text>
</comment>
<feature type="chain" id="PRO_5002433239" evidence="5">
    <location>
        <begin position="20"/>
        <end position="73"/>
    </location>
</feature>
<dbReference type="Pfam" id="PF05825">
    <property type="entry name" value="PSP94"/>
    <property type="match status" value="1"/>
</dbReference>
<accession>A0A0E9UJ77</accession>
<comment type="subcellular location">
    <subcellularLocation>
        <location evidence="1">Secreted</location>
    </subcellularLocation>
</comment>
<evidence type="ECO:0000256" key="5">
    <source>
        <dbReference type="SAM" id="SignalP"/>
    </source>
</evidence>